<organism evidence="2 3">
    <name type="scientific">Phytomonospora endophytica</name>
    <dbReference type="NCBI Taxonomy" id="714109"/>
    <lineage>
        <taxon>Bacteria</taxon>
        <taxon>Bacillati</taxon>
        <taxon>Actinomycetota</taxon>
        <taxon>Actinomycetes</taxon>
        <taxon>Micromonosporales</taxon>
        <taxon>Micromonosporaceae</taxon>
        <taxon>Phytomonospora</taxon>
    </lineage>
</organism>
<name>A0A841FJT2_9ACTN</name>
<gene>
    <name evidence="2" type="ORF">HNR73_001254</name>
</gene>
<dbReference type="EMBL" id="JACHGT010000002">
    <property type="protein sequence ID" value="MBB6033407.1"/>
    <property type="molecule type" value="Genomic_DNA"/>
</dbReference>
<protein>
    <submittedName>
        <fullName evidence="2">Uncharacterized protein</fullName>
    </submittedName>
</protein>
<feature type="transmembrane region" description="Helical" evidence="1">
    <location>
        <begin position="94"/>
        <end position="114"/>
    </location>
</feature>
<evidence type="ECO:0000313" key="2">
    <source>
        <dbReference type="EMBL" id="MBB6033407.1"/>
    </source>
</evidence>
<feature type="transmembrane region" description="Helical" evidence="1">
    <location>
        <begin position="52"/>
        <end position="73"/>
    </location>
</feature>
<keyword evidence="3" id="KW-1185">Reference proteome</keyword>
<reference evidence="2 3" key="1">
    <citation type="submission" date="2020-08" db="EMBL/GenBank/DDBJ databases">
        <title>Genomic Encyclopedia of Type Strains, Phase IV (KMG-IV): sequencing the most valuable type-strain genomes for metagenomic binning, comparative biology and taxonomic classification.</title>
        <authorList>
            <person name="Goeker M."/>
        </authorList>
    </citation>
    <scope>NUCLEOTIDE SEQUENCE [LARGE SCALE GENOMIC DNA]</scope>
    <source>
        <strain evidence="2 3">YIM 65646</strain>
    </source>
</reference>
<sequence>MPRWAVLAAHAVPLTVLPSGIWRILTVTFHMGGGAEQGSGALPDWLPVRLRVVPLSVFSEVLAFSVVGLVARWGEVFPRWIPGVAGRRVPPMPAVVPAAIGSAALTLTWTLAGIAEMRGDFPLSFDTLEGVAAIVAYAPLMRWGPLLGALTVHYARRRLSRAHRAAPPPARPGRPRA</sequence>
<dbReference type="RefSeq" id="WP_239122372.1">
    <property type="nucleotide sequence ID" value="NZ_BONT01000097.1"/>
</dbReference>
<dbReference type="AlphaFoldDB" id="A0A841FJT2"/>
<evidence type="ECO:0000313" key="3">
    <source>
        <dbReference type="Proteomes" id="UP000548476"/>
    </source>
</evidence>
<keyword evidence="1" id="KW-0812">Transmembrane</keyword>
<comment type="caution">
    <text evidence="2">The sequence shown here is derived from an EMBL/GenBank/DDBJ whole genome shotgun (WGS) entry which is preliminary data.</text>
</comment>
<proteinExistence type="predicted"/>
<evidence type="ECO:0000256" key="1">
    <source>
        <dbReference type="SAM" id="Phobius"/>
    </source>
</evidence>
<keyword evidence="1" id="KW-0472">Membrane</keyword>
<accession>A0A841FJT2</accession>
<feature type="transmembrane region" description="Helical" evidence="1">
    <location>
        <begin position="134"/>
        <end position="155"/>
    </location>
</feature>
<keyword evidence="1" id="KW-1133">Transmembrane helix</keyword>
<dbReference type="Proteomes" id="UP000548476">
    <property type="component" value="Unassembled WGS sequence"/>
</dbReference>